<evidence type="ECO:0000256" key="3">
    <source>
        <dbReference type="ARBA" id="ARBA00022448"/>
    </source>
</evidence>
<dbReference type="GO" id="GO:0005886">
    <property type="term" value="C:plasma membrane"/>
    <property type="evidence" value="ECO:0007669"/>
    <property type="project" value="TreeGrafter"/>
</dbReference>
<evidence type="ECO:0000313" key="10">
    <source>
        <dbReference type="Proteomes" id="UP000092600"/>
    </source>
</evidence>
<evidence type="ECO:0000256" key="5">
    <source>
        <dbReference type="ARBA" id="ARBA00022989"/>
    </source>
</evidence>
<sequence>MKAKTKGCYGHKDALICESKDMFSLINVYHVFEATVPLYTTMILAYLCIKWCNLFTPEQCSGINKFVAKISVPLLSFQVISANNPYQMNIKLLLSDMLQKLFALLAFAVLSKALCRNAFDWLITGFSLSTLPNTLIVGIPLIKGMYGDEAVKFLSQIVVLQSVVWYTLLLCLFEFRAAKVIAAATPTRNTGRKLMINPNTYASLAAFNTMSPDDLFRRWGIKLPSIISSCITILSDGGLGMAMFSLGLFTASQSNIIACGTWMMILSMGIRFIVGPALMAMSSYAIGMRGILLKVAIVQAALPQGIVPFVFAKEYGVQPDIMSTGIGIFQLKNDIGEYCCREATKPVRRSTQSSWEKTRAMR</sequence>
<dbReference type="STRING" id="4615.A0A199VLK7"/>
<evidence type="ECO:0000256" key="6">
    <source>
        <dbReference type="ARBA" id="ARBA00023136"/>
    </source>
</evidence>
<feature type="transmembrane region" description="Helical" evidence="8">
    <location>
        <begin position="255"/>
        <end position="279"/>
    </location>
</feature>
<dbReference type="EMBL" id="LSRQ01001455">
    <property type="protein sequence ID" value="OAY77771.1"/>
    <property type="molecule type" value="Genomic_DNA"/>
</dbReference>
<dbReference type="GO" id="GO:0005783">
    <property type="term" value="C:endoplasmic reticulum"/>
    <property type="evidence" value="ECO:0007669"/>
    <property type="project" value="TreeGrafter"/>
</dbReference>
<dbReference type="InterPro" id="IPR051107">
    <property type="entry name" value="Auxin_Efflux_Carrier"/>
</dbReference>
<feature type="transmembrane region" description="Helical" evidence="8">
    <location>
        <begin position="153"/>
        <end position="173"/>
    </location>
</feature>
<comment type="similarity">
    <text evidence="2">Belongs to the auxin efflux carrier (TC 2.A.69.1) family.</text>
</comment>
<evidence type="ECO:0000256" key="1">
    <source>
        <dbReference type="ARBA" id="ARBA00004141"/>
    </source>
</evidence>
<accession>A0A199VLK7</accession>
<organism evidence="9 10">
    <name type="scientific">Ananas comosus</name>
    <name type="common">Pineapple</name>
    <name type="synonym">Ananas ananas</name>
    <dbReference type="NCBI Taxonomy" id="4615"/>
    <lineage>
        <taxon>Eukaryota</taxon>
        <taxon>Viridiplantae</taxon>
        <taxon>Streptophyta</taxon>
        <taxon>Embryophyta</taxon>
        <taxon>Tracheophyta</taxon>
        <taxon>Spermatophyta</taxon>
        <taxon>Magnoliopsida</taxon>
        <taxon>Liliopsida</taxon>
        <taxon>Poales</taxon>
        <taxon>Bromeliaceae</taxon>
        <taxon>Bromelioideae</taxon>
        <taxon>Ananas</taxon>
    </lineage>
</organism>
<dbReference type="PANTHER" id="PTHR31752">
    <property type="entry name" value="AUXIN EFFLUX CARRIER COMPONENT 1B-RELATED"/>
    <property type="match status" value="1"/>
</dbReference>
<dbReference type="Pfam" id="PF03547">
    <property type="entry name" value="Mem_trans"/>
    <property type="match status" value="1"/>
</dbReference>
<feature type="transmembrane region" description="Helical" evidence="8">
    <location>
        <begin position="226"/>
        <end position="249"/>
    </location>
</feature>
<gene>
    <name evidence="9" type="ORF">ACMD2_07265</name>
</gene>
<feature type="transmembrane region" description="Helical" evidence="8">
    <location>
        <begin position="97"/>
        <end position="114"/>
    </location>
</feature>
<reference evidence="9 10" key="1">
    <citation type="journal article" date="2016" name="DNA Res.">
        <title>The draft genome of MD-2 pineapple using hybrid error correction of long reads.</title>
        <authorList>
            <person name="Redwan R.M."/>
            <person name="Saidin A."/>
            <person name="Kumar S.V."/>
        </authorList>
    </citation>
    <scope>NUCLEOTIDE SEQUENCE [LARGE SCALE GENOMIC DNA]</scope>
    <source>
        <strain evidence="10">cv. MD2</strain>
        <tissue evidence="9">Leaf</tissue>
    </source>
</reference>
<evidence type="ECO:0000256" key="8">
    <source>
        <dbReference type="SAM" id="Phobius"/>
    </source>
</evidence>
<keyword evidence="7" id="KW-0927">Auxin signaling pathway</keyword>
<keyword evidence="6 8" id="KW-0472">Membrane</keyword>
<protein>
    <submittedName>
        <fullName evidence="9">Putative auxin efflux carrier component 5</fullName>
    </submittedName>
</protein>
<dbReference type="Proteomes" id="UP000092600">
    <property type="component" value="Unassembled WGS sequence"/>
</dbReference>
<proteinExistence type="inferred from homology"/>
<keyword evidence="5 8" id="KW-1133">Transmembrane helix</keyword>
<dbReference type="GO" id="GO:0009734">
    <property type="term" value="P:auxin-activated signaling pathway"/>
    <property type="evidence" value="ECO:0007669"/>
    <property type="project" value="UniProtKB-KW"/>
</dbReference>
<evidence type="ECO:0000313" key="9">
    <source>
        <dbReference type="EMBL" id="OAY77771.1"/>
    </source>
</evidence>
<keyword evidence="3" id="KW-0813">Transport</keyword>
<name>A0A199VLK7_ANACO</name>
<dbReference type="AlphaFoldDB" id="A0A199VLK7"/>
<evidence type="ECO:0000256" key="4">
    <source>
        <dbReference type="ARBA" id="ARBA00022692"/>
    </source>
</evidence>
<evidence type="ECO:0000256" key="7">
    <source>
        <dbReference type="ARBA" id="ARBA00023294"/>
    </source>
</evidence>
<evidence type="ECO:0000256" key="2">
    <source>
        <dbReference type="ARBA" id="ARBA00009177"/>
    </source>
</evidence>
<keyword evidence="4 8" id="KW-0812">Transmembrane</keyword>
<dbReference type="PANTHER" id="PTHR31752:SF40">
    <property type="entry name" value="AUXIN EFFLUX CARRIER COMPONENT 8"/>
    <property type="match status" value="1"/>
</dbReference>
<dbReference type="GO" id="GO:0010329">
    <property type="term" value="F:auxin efflux transmembrane transporter activity"/>
    <property type="evidence" value="ECO:0007669"/>
    <property type="project" value="TreeGrafter"/>
</dbReference>
<dbReference type="InterPro" id="IPR004776">
    <property type="entry name" value="Mem_transp_PIN-like"/>
</dbReference>
<comment type="subcellular location">
    <subcellularLocation>
        <location evidence="1">Membrane</location>
        <topology evidence="1">Multi-pass membrane protein</topology>
    </subcellularLocation>
</comment>
<feature type="transmembrane region" description="Helical" evidence="8">
    <location>
        <begin position="121"/>
        <end position="141"/>
    </location>
</feature>
<dbReference type="GO" id="GO:0009926">
    <property type="term" value="P:auxin polar transport"/>
    <property type="evidence" value="ECO:0007669"/>
    <property type="project" value="TreeGrafter"/>
</dbReference>
<comment type="caution">
    <text evidence="9">The sequence shown here is derived from an EMBL/GenBank/DDBJ whole genome shotgun (WGS) entry which is preliminary data.</text>
</comment>